<reference evidence="4 5" key="1">
    <citation type="submission" date="2016-04" db="EMBL/GenBank/DDBJ databases">
        <title>The genome of Intoshia linei affirms orthonectids as highly simplified spiralians.</title>
        <authorList>
            <person name="Mikhailov K.V."/>
            <person name="Slusarev G.S."/>
            <person name="Nikitin M.A."/>
            <person name="Logacheva M.D."/>
            <person name="Penin A."/>
            <person name="Aleoshin V."/>
            <person name="Panchin Y.V."/>
        </authorList>
    </citation>
    <scope>NUCLEOTIDE SEQUENCE [LARGE SCALE GENOMIC DNA]</scope>
    <source>
        <strain evidence="4">Intl2013</strain>
        <tissue evidence="4">Whole animal</tissue>
    </source>
</reference>
<accession>A0A177BE49</accession>
<comment type="caution">
    <text evidence="4">The sequence shown here is derived from an EMBL/GenBank/DDBJ whole genome shotgun (WGS) entry which is preliminary data.</text>
</comment>
<evidence type="ECO:0000313" key="5">
    <source>
        <dbReference type="Proteomes" id="UP000078046"/>
    </source>
</evidence>
<dbReference type="AlphaFoldDB" id="A0A177BE49"/>
<dbReference type="Proteomes" id="UP000078046">
    <property type="component" value="Unassembled WGS sequence"/>
</dbReference>
<evidence type="ECO:0000256" key="3">
    <source>
        <dbReference type="SAM" id="MobiDB-lite"/>
    </source>
</evidence>
<dbReference type="Pfam" id="PF03357">
    <property type="entry name" value="Snf7"/>
    <property type="match status" value="1"/>
</dbReference>
<dbReference type="GO" id="GO:0007034">
    <property type="term" value="P:vacuolar transport"/>
    <property type="evidence" value="ECO:0007669"/>
    <property type="project" value="InterPro"/>
</dbReference>
<keyword evidence="2" id="KW-0175">Coiled coil</keyword>
<evidence type="ECO:0000256" key="1">
    <source>
        <dbReference type="ARBA" id="ARBA00006190"/>
    </source>
</evidence>
<dbReference type="Gene3D" id="6.10.140.1230">
    <property type="match status" value="1"/>
</dbReference>
<sequence>MVRQDINKNLLLNTKVGPYSLIIRLEDFEANLKNINIFLKNVETKLCWADTFNNKYIEKMSKKSGSYKSFNIFCDMIRLYQTEQCPEISLTILTYEDLEKIQRMKTNRQDCKFVRDIHNKRYLVLTYTSRFDTVQYPLPLPLVTDVVTISESIPYCENINQTGNNTEKSLQSIVSQLKSHMKKERREFRQHISDTEYENRRLQETINTMKKEEKRLIARVKQLSTQLSVYRLNSSQNSNYKKNFQDRFSSDSCSSNLKPSKRNSHFNNCSNSNKNHYYKSNQYGHIKSRYMTEPQKRQVRSNSANYRIMCNDNNTQIKRSHSASSGFKRFNPTEYVKKKQYINQCKTRTKKPIFGSGQFQYRSDERLNTSDSDSNFNISSNNKSKYQSKSKSKSVLKKNKPNIKSRQNYYIESDSSVDIYKSDTIKDYNINEIDKKLEQLQIYIDKHFIYLYNELNSFTAMLKSLFGRETPREKIRKNDRLIKKTLRQVGQLNTRLVRIENSLKPKIKKMLQDDKPTAARTLAKQLAQTRRNITKTAILESHIQAVSVKLSTVMSITELTHALKSTSSALKSINKQVNLPELQSIMYNFQRENEITDAKSETLDDAMEIAFDEGVEEEGDDVTEAIIGEISAEINEKLSEIHQRPCVNDSIITNDTDDLQNRLDQLKQN</sequence>
<organism evidence="4 5">
    <name type="scientific">Intoshia linei</name>
    <dbReference type="NCBI Taxonomy" id="1819745"/>
    <lineage>
        <taxon>Eukaryota</taxon>
        <taxon>Metazoa</taxon>
        <taxon>Spiralia</taxon>
        <taxon>Lophotrochozoa</taxon>
        <taxon>Mesozoa</taxon>
        <taxon>Orthonectida</taxon>
        <taxon>Rhopaluridae</taxon>
        <taxon>Intoshia</taxon>
    </lineage>
</organism>
<protein>
    <submittedName>
        <fullName evidence="4">CHMP2a</fullName>
    </submittedName>
</protein>
<feature type="region of interest" description="Disordered" evidence="3">
    <location>
        <begin position="251"/>
        <end position="273"/>
    </location>
</feature>
<name>A0A177BE49_9BILA</name>
<dbReference type="InterPro" id="IPR049733">
    <property type="entry name" value="CCDC61_N"/>
</dbReference>
<dbReference type="PANTHER" id="PTHR10476">
    <property type="entry name" value="CHARGED MULTIVESICULAR BODY PROTEIN"/>
    <property type="match status" value="1"/>
</dbReference>
<feature type="coiled-coil region" evidence="2">
    <location>
        <begin position="192"/>
        <end position="226"/>
    </location>
</feature>
<feature type="region of interest" description="Disordered" evidence="3">
    <location>
        <begin position="366"/>
        <end position="399"/>
    </location>
</feature>
<dbReference type="CDD" id="cd22284">
    <property type="entry name" value="HD_CCDC61_N"/>
    <property type="match status" value="1"/>
</dbReference>
<keyword evidence="5" id="KW-1185">Reference proteome</keyword>
<evidence type="ECO:0000313" key="4">
    <source>
        <dbReference type="EMBL" id="OAF71983.1"/>
    </source>
</evidence>
<dbReference type="InterPro" id="IPR005024">
    <property type="entry name" value="Snf7_fam"/>
</dbReference>
<dbReference type="OrthoDB" id="10252926at2759"/>
<evidence type="ECO:0000256" key="2">
    <source>
        <dbReference type="SAM" id="Coils"/>
    </source>
</evidence>
<feature type="compositionally biased region" description="Basic residues" evidence="3">
    <location>
        <begin position="386"/>
        <end position="399"/>
    </location>
</feature>
<comment type="similarity">
    <text evidence="1">Belongs to the SNF7 family.</text>
</comment>
<proteinExistence type="inferred from homology"/>
<dbReference type="EMBL" id="LWCA01000011">
    <property type="protein sequence ID" value="OAF71983.1"/>
    <property type="molecule type" value="Genomic_DNA"/>
</dbReference>
<feature type="compositionally biased region" description="Low complexity" evidence="3">
    <location>
        <begin position="369"/>
        <end position="385"/>
    </location>
</feature>
<gene>
    <name evidence="4" type="ORF">A3Q56_00241</name>
</gene>